<reference evidence="2 3" key="1">
    <citation type="journal article" date="2015" name="Microbiome">
        <title>Genomic resolution of linkages in carbon, nitrogen, and sulfur cycling among widespread estuary sediment bacteria.</title>
        <authorList>
            <person name="Baker B.J."/>
            <person name="Lazar C.S."/>
            <person name="Teske A.P."/>
            <person name="Dick G.J."/>
        </authorList>
    </citation>
    <scope>NUCLEOTIDE SEQUENCE [LARGE SCALE GENOMIC DNA]</scope>
    <source>
        <strain evidence="2">DG_78</strain>
    </source>
</reference>
<dbReference type="Proteomes" id="UP000051012">
    <property type="component" value="Unassembled WGS sequence"/>
</dbReference>
<dbReference type="InterPro" id="IPR019734">
    <property type="entry name" value="TPR_rpt"/>
</dbReference>
<name>A0A0S7YGG2_UNCT6</name>
<evidence type="ECO:0000313" key="2">
    <source>
        <dbReference type="EMBL" id="KPJ73895.1"/>
    </source>
</evidence>
<organism evidence="2 3">
    <name type="scientific">candidate division TA06 bacterium DG_78</name>
    <dbReference type="NCBI Taxonomy" id="1703772"/>
    <lineage>
        <taxon>Bacteria</taxon>
        <taxon>Bacteria division TA06</taxon>
    </lineage>
</organism>
<protein>
    <recommendedName>
        <fullName evidence="1">SPOR domain-containing protein</fullName>
    </recommendedName>
</protein>
<evidence type="ECO:0000259" key="1">
    <source>
        <dbReference type="PROSITE" id="PS51724"/>
    </source>
</evidence>
<dbReference type="InterPro" id="IPR007730">
    <property type="entry name" value="SPOR-like_dom"/>
</dbReference>
<dbReference type="InterPro" id="IPR011990">
    <property type="entry name" value="TPR-like_helical_dom_sf"/>
</dbReference>
<dbReference type="SUPFAM" id="SSF48452">
    <property type="entry name" value="TPR-like"/>
    <property type="match status" value="1"/>
</dbReference>
<accession>A0A0S7YGG2</accession>
<dbReference type="GO" id="GO:0042834">
    <property type="term" value="F:peptidoglycan binding"/>
    <property type="evidence" value="ECO:0007669"/>
    <property type="project" value="InterPro"/>
</dbReference>
<comment type="caution">
    <text evidence="2">The sequence shown here is derived from an EMBL/GenBank/DDBJ whole genome shotgun (WGS) entry which is preliminary data.</text>
</comment>
<dbReference type="SUPFAM" id="SSF110997">
    <property type="entry name" value="Sporulation related repeat"/>
    <property type="match status" value="1"/>
</dbReference>
<proteinExistence type="predicted"/>
<dbReference type="Gene3D" id="1.25.40.10">
    <property type="entry name" value="Tetratricopeptide repeat domain"/>
    <property type="match status" value="1"/>
</dbReference>
<sequence length="253" mass="28747">MPRHRIIFALLIIPLLLIANNIDEAIRLFNSFQFDRAEEIFKEVIKQKNNPRIAEAYYYMGRLSMSPDAALLYYNEVINNYSSSRYADISYLEIAKIDIAREKYKSAIAALNELLQKFPDTQVKDETLFWLGVAHINGGQKEAGLQFFEQLKTSFPRSIWSERAAQIIPQTTGATGDEYFTVQVGSYREKANAQALHEELTKKGLNVKIVEAVVKGNTYFRVWVGQFETLEGAKAFSLILDSLGIKGNVVKGY</sequence>
<dbReference type="Pfam" id="PF05036">
    <property type="entry name" value="SPOR"/>
    <property type="match status" value="1"/>
</dbReference>
<evidence type="ECO:0000313" key="3">
    <source>
        <dbReference type="Proteomes" id="UP000051012"/>
    </source>
</evidence>
<feature type="domain" description="SPOR" evidence="1">
    <location>
        <begin position="174"/>
        <end position="252"/>
    </location>
</feature>
<dbReference type="Gene3D" id="3.30.70.1070">
    <property type="entry name" value="Sporulation related repeat"/>
    <property type="match status" value="1"/>
</dbReference>
<dbReference type="EMBL" id="LJNI01000023">
    <property type="protein sequence ID" value="KPJ73895.1"/>
    <property type="molecule type" value="Genomic_DNA"/>
</dbReference>
<dbReference type="Pfam" id="PF13174">
    <property type="entry name" value="TPR_6"/>
    <property type="match status" value="2"/>
</dbReference>
<dbReference type="InterPro" id="IPR036680">
    <property type="entry name" value="SPOR-like_sf"/>
</dbReference>
<gene>
    <name evidence="2" type="ORF">AMJ52_02710</name>
</gene>
<dbReference type="AlphaFoldDB" id="A0A0S7YGG2"/>
<dbReference type="PROSITE" id="PS51724">
    <property type="entry name" value="SPOR"/>
    <property type="match status" value="1"/>
</dbReference>